<evidence type="ECO:0000313" key="3">
    <source>
        <dbReference type="EMBL" id="HEC07044.1"/>
    </source>
</evidence>
<dbReference type="InterPro" id="IPR035923">
    <property type="entry name" value="TT1751-like_sf"/>
</dbReference>
<evidence type="ECO:0000259" key="2">
    <source>
        <dbReference type="Pfam" id="PF03625"/>
    </source>
</evidence>
<name>A0A831RWG6_9GAMM</name>
<keyword evidence="1" id="KW-0732">Signal</keyword>
<sequence>MKILAGICLMLALMLPAQADQKLVMARSHAKAQHVMDVLKETLPEYGYSVAHVQRCDGGMAEFHYKSDFYRVVFFGKLEEVRRILADHPEMSPYLPLKIAVIAENDETVLAAMDPRALGAFFPDDKKLQLQFARWYNDIQAMLDEMRQLKKK</sequence>
<dbReference type="CDD" id="cd14797">
    <property type="entry name" value="DUF302"/>
    <property type="match status" value="1"/>
</dbReference>
<dbReference type="Proteomes" id="UP000886339">
    <property type="component" value="Unassembled WGS sequence"/>
</dbReference>
<evidence type="ECO:0000256" key="1">
    <source>
        <dbReference type="SAM" id="SignalP"/>
    </source>
</evidence>
<dbReference type="Pfam" id="PF03625">
    <property type="entry name" value="DUF302"/>
    <property type="match status" value="1"/>
</dbReference>
<protein>
    <submittedName>
        <fullName evidence="3">DUF302 domain-containing protein</fullName>
    </submittedName>
</protein>
<feature type="chain" id="PRO_5032393655" evidence="1">
    <location>
        <begin position="20"/>
        <end position="152"/>
    </location>
</feature>
<dbReference type="SUPFAM" id="SSF103247">
    <property type="entry name" value="TT1751-like"/>
    <property type="match status" value="1"/>
</dbReference>
<dbReference type="InterPro" id="IPR005180">
    <property type="entry name" value="DUF302"/>
</dbReference>
<organism evidence="3">
    <name type="scientific">Thiolapillus brandeum</name>
    <dbReference type="NCBI Taxonomy" id="1076588"/>
    <lineage>
        <taxon>Bacteria</taxon>
        <taxon>Pseudomonadati</taxon>
        <taxon>Pseudomonadota</taxon>
        <taxon>Gammaproteobacteria</taxon>
        <taxon>Chromatiales</taxon>
        <taxon>Sedimenticolaceae</taxon>
        <taxon>Thiolapillus</taxon>
    </lineage>
</organism>
<feature type="domain" description="DUF302" evidence="2">
    <location>
        <begin position="68"/>
        <end position="115"/>
    </location>
</feature>
<comment type="caution">
    <text evidence="3">The sequence shown here is derived from an EMBL/GenBank/DDBJ whole genome shotgun (WGS) entry which is preliminary data.</text>
</comment>
<accession>A0A831RWG6</accession>
<reference evidence="3" key="1">
    <citation type="journal article" date="2020" name="mSystems">
        <title>Genome- and Community-Level Interaction Insights into Carbon Utilization and Element Cycling Functions of Hydrothermarchaeota in Hydrothermal Sediment.</title>
        <authorList>
            <person name="Zhou Z."/>
            <person name="Liu Y."/>
            <person name="Xu W."/>
            <person name="Pan J."/>
            <person name="Luo Z.H."/>
            <person name="Li M."/>
        </authorList>
    </citation>
    <scope>NUCLEOTIDE SEQUENCE [LARGE SCALE GENOMIC DNA]</scope>
    <source>
        <strain evidence="3">HyVt-458</strain>
    </source>
</reference>
<dbReference type="AlphaFoldDB" id="A0A831RWG6"/>
<gene>
    <name evidence="3" type="ORF">ENJ12_09340</name>
</gene>
<proteinExistence type="predicted"/>
<dbReference type="Gene3D" id="3.30.310.70">
    <property type="entry name" value="TT1751-like domain"/>
    <property type="match status" value="1"/>
</dbReference>
<feature type="signal peptide" evidence="1">
    <location>
        <begin position="1"/>
        <end position="19"/>
    </location>
</feature>
<dbReference type="EMBL" id="DRLF01000324">
    <property type="protein sequence ID" value="HEC07044.1"/>
    <property type="molecule type" value="Genomic_DNA"/>
</dbReference>